<evidence type="ECO:0000313" key="3">
    <source>
        <dbReference type="EMBL" id="OAE34161.1"/>
    </source>
</evidence>
<dbReference type="SMART" id="SM01227">
    <property type="entry name" value="GCK"/>
    <property type="match status" value="1"/>
</dbReference>
<organism evidence="3 4">
    <name type="scientific">Marchantia polymorpha subsp. ruderalis</name>
    <dbReference type="NCBI Taxonomy" id="1480154"/>
    <lineage>
        <taxon>Eukaryota</taxon>
        <taxon>Viridiplantae</taxon>
        <taxon>Streptophyta</taxon>
        <taxon>Embryophyta</taxon>
        <taxon>Marchantiophyta</taxon>
        <taxon>Marchantiopsida</taxon>
        <taxon>Marchantiidae</taxon>
        <taxon>Marchantiales</taxon>
        <taxon>Marchantiaceae</taxon>
        <taxon>Marchantia</taxon>
    </lineage>
</organism>
<name>A0A176WNH2_MARPO</name>
<dbReference type="PANTHER" id="PTHR34357">
    <property type="entry name" value="F7A19.14 PROTEIN-RELATED"/>
    <property type="match status" value="1"/>
</dbReference>
<proteinExistence type="predicted"/>
<dbReference type="PANTHER" id="PTHR34357:SF2">
    <property type="entry name" value="F26F24.3-RELATED"/>
    <property type="match status" value="1"/>
</dbReference>
<feature type="compositionally biased region" description="Basic and acidic residues" evidence="1">
    <location>
        <begin position="71"/>
        <end position="80"/>
    </location>
</feature>
<feature type="compositionally biased region" description="Basic and acidic residues" evidence="1">
    <location>
        <begin position="52"/>
        <end position="61"/>
    </location>
</feature>
<evidence type="ECO:0000259" key="2">
    <source>
        <dbReference type="SMART" id="SM01227"/>
    </source>
</evidence>
<reference evidence="3" key="1">
    <citation type="submission" date="2016-03" db="EMBL/GenBank/DDBJ databases">
        <title>Mechanisms controlling the formation of the plant cell surface in tip-growing cells are functionally conserved among land plants.</title>
        <authorList>
            <person name="Honkanen S."/>
            <person name="Jones V.A."/>
            <person name="Morieri G."/>
            <person name="Champion C."/>
            <person name="Hetherington A.J."/>
            <person name="Kelly S."/>
            <person name="Saint-Marcoux D."/>
            <person name="Proust H."/>
            <person name="Prescott H."/>
            <person name="Dolan L."/>
        </authorList>
    </citation>
    <scope>NUCLEOTIDE SEQUENCE [LARGE SCALE GENOMIC DNA]</scope>
    <source>
        <tissue evidence="3">Whole gametophyte</tissue>
    </source>
</reference>
<dbReference type="EMBL" id="LVLJ01000445">
    <property type="protein sequence ID" value="OAE34161.1"/>
    <property type="molecule type" value="Genomic_DNA"/>
</dbReference>
<keyword evidence="4" id="KW-1185">Reference proteome</keyword>
<comment type="caution">
    <text evidence="3">The sequence shown here is derived from an EMBL/GenBank/DDBJ whole genome shotgun (WGS) entry which is preliminary data.</text>
</comment>
<accession>A0A176WNH2</accession>
<feature type="compositionally biased region" description="Acidic residues" evidence="1">
    <location>
        <begin position="82"/>
        <end position="92"/>
    </location>
</feature>
<feature type="compositionally biased region" description="Acidic residues" evidence="1">
    <location>
        <begin position="33"/>
        <end position="51"/>
    </location>
</feature>
<sequence length="187" mass="20993">MATVRPKFVSERAVQRMTEKDDEGNEESSVSTELEEEVLEDEEDEDVDDPEEAARLEKLEIQLEEDSDLLEEAKDDRPLENSDFESDEAKADDEDCPFCDYMKLGPCGKSFNAWEKCTEAAEKDGRNVFQDCSLVTGILTACMRNNVSYYGPVLEAQKVVEGSSDQADVTTVLERNVEKKVASKGEK</sequence>
<feature type="region of interest" description="Disordered" evidence="1">
    <location>
        <begin position="1"/>
        <end position="92"/>
    </location>
</feature>
<dbReference type="Proteomes" id="UP000077202">
    <property type="component" value="Unassembled WGS sequence"/>
</dbReference>
<evidence type="ECO:0000256" key="1">
    <source>
        <dbReference type="SAM" id="MobiDB-lite"/>
    </source>
</evidence>
<feature type="compositionally biased region" description="Basic and acidic residues" evidence="1">
    <location>
        <begin position="8"/>
        <end position="19"/>
    </location>
</feature>
<protein>
    <recommendedName>
        <fullName evidence="2">GCK domain-containing protein</fullName>
    </recommendedName>
</protein>
<dbReference type="Gene3D" id="1.10.287.2900">
    <property type="match status" value="1"/>
</dbReference>
<evidence type="ECO:0000313" key="4">
    <source>
        <dbReference type="Proteomes" id="UP000077202"/>
    </source>
</evidence>
<dbReference type="InterPro" id="IPR012891">
    <property type="entry name" value="GCK_dom"/>
</dbReference>
<dbReference type="Pfam" id="PF07802">
    <property type="entry name" value="GCK"/>
    <property type="match status" value="1"/>
</dbReference>
<dbReference type="AlphaFoldDB" id="A0A176WNH2"/>
<gene>
    <name evidence="3" type="ORF">AXG93_1593s1200</name>
</gene>
<feature type="domain" description="GCK" evidence="2">
    <location>
        <begin position="94"/>
        <end position="177"/>
    </location>
</feature>